<dbReference type="Proteomes" id="UP001497497">
    <property type="component" value="Unassembled WGS sequence"/>
</dbReference>
<dbReference type="EMBL" id="CAXITT010000104">
    <property type="protein sequence ID" value="CAL1532044.1"/>
    <property type="molecule type" value="Genomic_DNA"/>
</dbReference>
<evidence type="ECO:0000256" key="2">
    <source>
        <dbReference type="ARBA" id="ARBA00004298"/>
    </source>
</evidence>
<evidence type="ECO:0000256" key="1">
    <source>
        <dbReference type="ARBA" id="ARBA00003195"/>
    </source>
</evidence>
<comment type="similarity">
    <text evidence="3">Belongs to the complex I NDUFB3 subunit family.</text>
</comment>
<accession>A0AAV2HFF8</accession>
<dbReference type="InterPro" id="IPR012576">
    <property type="entry name" value="NDUFB3"/>
</dbReference>
<keyword evidence="7" id="KW-0812">Transmembrane</keyword>
<keyword evidence="11" id="KW-0496">Mitochondrion</keyword>
<evidence type="ECO:0000313" key="15">
    <source>
        <dbReference type="EMBL" id="CAL1532044.1"/>
    </source>
</evidence>
<dbReference type="GO" id="GO:0005743">
    <property type="term" value="C:mitochondrial inner membrane"/>
    <property type="evidence" value="ECO:0007669"/>
    <property type="project" value="UniProtKB-SubCell"/>
</dbReference>
<dbReference type="PANTHER" id="PTHR15082:SF2">
    <property type="entry name" value="NADH DEHYDROGENASE [UBIQUINONE] 1 BETA SUBCOMPLEX SUBUNIT 3"/>
    <property type="match status" value="1"/>
</dbReference>
<protein>
    <recommendedName>
        <fullName evidence="4">NADH dehydrogenase [ubiquinone] 1 beta subcomplex subunit 3</fullName>
    </recommendedName>
    <alternativeName>
        <fullName evidence="13">Complex I-B12</fullName>
    </alternativeName>
    <alternativeName>
        <fullName evidence="14">NADH-ubiquinone oxidoreductase B12 subunit</fullName>
    </alternativeName>
</protein>
<dbReference type="GO" id="GO:0032981">
    <property type="term" value="P:mitochondrial respiratory chain complex I assembly"/>
    <property type="evidence" value="ECO:0007669"/>
    <property type="project" value="TreeGrafter"/>
</dbReference>
<dbReference type="Pfam" id="PF08122">
    <property type="entry name" value="NDUF_B12"/>
    <property type="match status" value="1"/>
</dbReference>
<keyword evidence="12" id="KW-0472">Membrane</keyword>
<dbReference type="GO" id="GO:0022900">
    <property type="term" value="P:electron transport chain"/>
    <property type="evidence" value="ECO:0007669"/>
    <property type="project" value="InterPro"/>
</dbReference>
<evidence type="ECO:0000256" key="13">
    <source>
        <dbReference type="ARBA" id="ARBA00030217"/>
    </source>
</evidence>
<keyword evidence="8" id="KW-0999">Mitochondrion inner membrane</keyword>
<evidence type="ECO:0000256" key="14">
    <source>
        <dbReference type="ARBA" id="ARBA00032688"/>
    </source>
</evidence>
<sequence>MGGGGGGAPHSVPDWKIYKADGIPQLERLQNRLSALGLKDPWIRNEAWRYYPENGGSAGMVRVGLQKTFRGFGYAAVALALTIAYDKLTNTGEKHGHH</sequence>
<evidence type="ECO:0000256" key="9">
    <source>
        <dbReference type="ARBA" id="ARBA00022982"/>
    </source>
</evidence>
<evidence type="ECO:0000256" key="10">
    <source>
        <dbReference type="ARBA" id="ARBA00022989"/>
    </source>
</evidence>
<evidence type="ECO:0000256" key="7">
    <source>
        <dbReference type="ARBA" id="ARBA00022692"/>
    </source>
</evidence>
<reference evidence="15 16" key="1">
    <citation type="submission" date="2024-04" db="EMBL/GenBank/DDBJ databases">
        <authorList>
            <consortium name="Genoscope - CEA"/>
            <person name="William W."/>
        </authorList>
    </citation>
    <scope>NUCLEOTIDE SEQUENCE [LARGE SCALE GENOMIC DNA]</scope>
</reference>
<gene>
    <name evidence="15" type="ORF">GSLYS_00006123001</name>
</gene>
<keyword evidence="9" id="KW-0249">Electron transport</keyword>
<keyword evidence="16" id="KW-1185">Reference proteome</keyword>
<dbReference type="AlphaFoldDB" id="A0AAV2HFF8"/>
<name>A0AAV2HFF8_LYMST</name>
<comment type="subcellular location">
    <subcellularLocation>
        <location evidence="2">Mitochondrion inner membrane</location>
        <topology evidence="2">Single-pass membrane protein</topology>
        <orientation evidence="2">Matrix side</orientation>
    </subcellularLocation>
</comment>
<comment type="function">
    <text evidence="1">Accessory subunit of the mitochondrial membrane respiratory chain NADH dehydrogenase (Complex I), that is believed not to be involved in catalysis. Complex I functions in the transfer of electrons from NADH to the respiratory chain. The immediate electron acceptor for the enzyme is believed to be ubiquinone.</text>
</comment>
<evidence type="ECO:0000256" key="11">
    <source>
        <dbReference type="ARBA" id="ARBA00023128"/>
    </source>
</evidence>
<dbReference type="PANTHER" id="PTHR15082">
    <property type="entry name" value="NADH-UBIQUINONE OXIDOREDUCTASE B12 SUBUNIT"/>
    <property type="match status" value="1"/>
</dbReference>
<organism evidence="15 16">
    <name type="scientific">Lymnaea stagnalis</name>
    <name type="common">Great pond snail</name>
    <name type="synonym">Helix stagnalis</name>
    <dbReference type="NCBI Taxonomy" id="6523"/>
    <lineage>
        <taxon>Eukaryota</taxon>
        <taxon>Metazoa</taxon>
        <taxon>Spiralia</taxon>
        <taxon>Lophotrochozoa</taxon>
        <taxon>Mollusca</taxon>
        <taxon>Gastropoda</taxon>
        <taxon>Heterobranchia</taxon>
        <taxon>Euthyneura</taxon>
        <taxon>Panpulmonata</taxon>
        <taxon>Hygrophila</taxon>
        <taxon>Lymnaeoidea</taxon>
        <taxon>Lymnaeidae</taxon>
        <taxon>Lymnaea</taxon>
    </lineage>
</organism>
<evidence type="ECO:0000256" key="3">
    <source>
        <dbReference type="ARBA" id="ARBA00005667"/>
    </source>
</evidence>
<proteinExistence type="inferred from homology"/>
<keyword evidence="5" id="KW-0813">Transport</keyword>
<keyword evidence="6" id="KW-0679">Respiratory chain</keyword>
<evidence type="ECO:0000313" key="16">
    <source>
        <dbReference type="Proteomes" id="UP001497497"/>
    </source>
</evidence>
<evidence type="ECO:0000256" key="8">
    <source>
        <dbReference type="ARBA" id="ARBA00022792"/>
    </source>
</evidence>
<evidence type="ECO:0000256" key="4">
    <source>
        <dbReference type="ARBA" id="ARBA00018680"/>
    </source>
</evidence>
<evidence type="ECO:0000256" key="5">
    <source>
        <dbReference type="ARBA" id="ARBA00022448"/>
    </source>
</evidence>
<keyword evidence="10" id="KW-1133">Transmembrane helix</keyword>
<evidence type="ECO:0000256" key="6">
    <source>
        <dbReference type="ARBA" id="ARBA00022660"/>
    </source>
</evidence>
<evidence type="ECO:0000256" key="12">
    <source>
        <dbReference type="ARBA" id="ARBA00023136"/>
    </source>
</evidence>
<comment type="caution">
    <text evidence="15">The sequence shown here is derived from an EMBL/GenBank/DDBJ whole genome shotgun (WGS) entry which is preliminary data.</text>
</comment>